<protein>
    <submittedName>
        <fullName evidence="1">Uncharacterized protein</fullName>
    </submittedName>
</protein>
<organism evidence="1">
    <name type="scientific">Arundo donax</name>
    <name type="common">Giant reed</name>
    <name type="synonym">Donax arundinaceus</name>
    <dbReference type="NCBI Taxonomy" id="35708"/>
    <lineage>
        <taxon>Eukaryota</taxon>
        <taxon>Viridiplantae</taxon>
        <taxon>Streptophyta</taxon>
        <taxon>Embryophyta</taxon>
        <taxon>Tracheophyta</taxon>
        <taxon>Spermatophyta</taxon>
        <taxon>Magnoliopsida</taxon>
        <taxon>Liliopsida</taxon>
        <taxon>Poales</taxon>
        <taxon>Poaceae</taxon>
        <taxon>PACMAD clade</taxon>
        <taxon>Arundinoideae</taxon>
        <taxon>Arundineae</taxon>
        <taxon>Arundo</taxon>
    </lineage>
</organism>
<proteinExistence type="predicted"/>
<dbReference type="AlphaFoldDB" id="A0A0A9B796"/>
<evidence type="ECO:0000313" key="1">
    <source>
        <dbReference type="EMBL" id="JAD57050.1"/>
    </source>
</evidence>
<dbReference type="EMBL" id="GBRH01240845">
    <property type="protein sequence ID" value="JAD57050.1"/>
    <property type="molecule type" value="Transcribed_RNA"/>
</dbReference>
<reference evidence="1" key="1">
    <citation type="submission" date="2014-09" db="EMBL/GenBank/DDBJ databases">
        <authorList>
            <person name="Magalhaes I.L.F."/>
            <person name="Oliveira U."/>
            <person name="Santos F.R."/>
            <person name="Vidigal T.H.D.A."/>
            <person name="Brescovit A.D."/>
            <person name="Santos A.J."/>
        </authorList>
    </citation>
    <scope>NUCLEOTIDE SEQUENCE</scope>
    <source>
        <tissue evidence="1">Shoot tissue taken approximately 20 cm above the soil surface</tissue>
    </source>
</reference>
<accession>A0A0A9B796</accession>
<reference evidence="1" key="2">
    <citation type="journal article" date="2015" name="Data Brief">
        <title>Shoot transcriptome of the giant reed, Arundo donax.</title>
        <authorList>
            <person name="Barrero R.A."/>
            <person name="Guerrero F.D."/>
            <person name="Moolhuijzen P."/>
            <person name="Goolsby J.A."/>
            <person name="Tidwell J."/>
            <person name="Bellgard S.E."/>
            <person name="Bellgard M.I."/>
        </authorList>
    </citation>
    <scope>NUCLEOTIDE SEQUENCE</scope>
    <source>
        <tissue evidence="1">Shoot tissue taken approximately 20 cm above the soil surface</tissue>
    </source>
</reference>
<sequence length="35" mass="4242">MKYRPAHQVLVNNTFECIKKQLLSKVHVLWLIYLD</sequence>
<name>A0A0A9B796_ARUDO</name>